<evidence type="ECO:0000313" key="3">
    <source>
        <dbReference type="Proteomes" id="UP000546162"/>
    </source>
</evidence>
<evidence type="ECO:0000256" key="1">
    <source>
        <dbReference type="SAM" id="MobiDB-lite"/>
    </source>
</evidence>
<evidence type="ECO:0000313" key="2">
    <source>
        <dbReference type="EMBL" id="MBB4738340.1"/>
    </source>
</evidence>
<dbReference type="InterPro" id="IPR036390">
    <property type="entry name" value="WH_DNA-bd_sf"/>
</dbReference>
<keyword evidence="2" id="KW-0238">DNA-binding</keyword>
<protein>
    <submittedName>
        <fullName evidence="2">DNA-binding MarR family transcriptional regulator</fullName>
    </submittedName>
</protein>
<keyword evidence="3" id="KW-1185">Reference proteome</keyword>
<proteinExistence type="predicted"/>
<dbReference type="InterPro" id="IPR036388">
    <property type="entry name" value="WH-like_DNA-bd_sf"/>
</dbReference>
<feature type="compositionally biased region" description="Low complexity" evidence="1">
    <location>
        <begin position="79"/>
        <end position="94"/>
    </location>
</feature>
<dbReference type="AlphaFoldDB" id="A0A7W7GU39"/>
<dbReference type="Proteomes" id="UP000546162">
    <property type="component" value="Unassembled WGS sequence"/>
</dbReference>
<dbReference type="SUPFAM" id="SSF46785">
    <property type="entry name" value="Winged helix' DNA-binding domain"/>
    <property type="match status" value="1"/>
</dbReference>
<feature type="compositionally biased region" description="Basic and acidic residues" evidence="1">
    <location>
        <begin position="127"/>
        <end position="141"/>
    </location>
</feature>
<gene>
    <name evidence="2" type="ORF">BJY16_001799</name>
</gene>
<name>A0A7W7GU39_9ACTN</name>
<reference evidence="2 3" key="1">
    <citation type="submission" date="2020-08" db="EMBL/GenBank/DDBJ databases">
        <title>Sequencing the genomes of 1000 actinobacteria strains.</title>
        <authorList>
            <person name="Klenk H.-P."/>
        </authorList>
    </citation>
    <scope>NUCLEOTIDE SEQUENCE [LARGE SCALE GENOMIC DNA]</scope>
    <source>
        <strain evidence="2 3">DSM 45809</strain>
    </source>
</reference>
<dbReference type="RefSeq" id="WP_185038616.1">
    <property type="nucleotide sequence ID" value="NZ_BAABFG010000005.1"/>
</dbReference>
<dbReference type="Gene3D" id="1.10.10.10">
    <property type="entry name" value="Winged helix-like DNA-binding domain superfamily/Winged helix DNA-binding domain"/>
    <property type="match status" value="1"/>
</dbReference>
<dbReference type="GO" id="GO:0003677">
    <property type="term" value="F:DNA binding"/>
    <property type="evidence" value="ECO:0007669"/>
    <property type="project" value="UniProtKB-KW"/>
</dbReference>
<sequence>MASPTTAGEPASPPPANSAFRVLAAIADLGEATAAAIAAKAGLGYSTVTPKLQAWENAGQAEKYYNQDRGQRLWRLTEAGKATTATPAQQTDTPAGGGTGPAPAAPESAKRKRQQTAAQPAPGHPSTGEEAKAAEPARPDDDAAPPALPPDAAGAVAPAAQTPTTATPTTGQPDAPTSPVSADDGTVPADGDAGQATGEAGTPIKRRRPKGALEASALRILQANPDTEYKVGAMKAAIDAADADTGYPKVSEGAVSNALDKLAHRGAAVRVEDRKAATFQLAPTTD</sequence>
<dbReference type="EMBL" id="JACHNB010000001">
    <property type="protein sequence ID" value="MBB4738340.1"/>
    <property type="molecule type" value="Genomic_DNA"/>
</dbReference>
<comment type="caution">
    <text evidence="2">The sequence shown here is derived from an EMBL/GenBank/DDBJ whole genome shotgun (WGS) entry which is preliminary data.</text>
</comment>
<organism evidence="2 3">
    <name type="scientific">Actinoplanes octamycinicus</name>
    <dbReference type="NCBI Taxonomy" id="135948"/>
    <lineage>
        <taxon>Bacteria</taxon>
        <taxon>Bacillati</taxon>
        <taxon>Actinomycetota</taxon>
        <taxon>Actinomycetes</taxon>
        <taxon>Micromonosporales</taxon>
        <taxon>Micromonosporaceae</taxon>
        <taxon>Actinoplanes</taxon>
    </lineage>
</organism>
<feature type="region of interest" description="Disordered" evidence="1">
    <location>
        <begin position="75"/>
        <end position="211"/>
    </location>
</feature>
<feature type="compositionally biased region" description="Low complexity" evidence="1">
    <location>
        <begin position="150"/>
        <end position="177"/>
    </location>
</feature>
<accession>A0A7W7GU39</accession>